<feature type="domain" description="EF-hand" evidence="8">
    <location>
        <begin position="7"/>
        <end position="42"/>
    </location>
</feature>
<evidence type="ECO:0000313" key="9">
    <source>
        <dbReference type="Proteomes" id="UP000036681"/>
    </source>
</evidence>
<dbReference type="WBParaSite" id="ALUE_0001115401-mRNA-1">
    <property type="protein sequence ID" value="ALUE_0001115401-mRNA-1"/>
    <property type="gene ID" value="ALUE_0001115401"/>
</dbReference>
<proteinExistence type="inferred from homology"/>
<dbReference type="PANTHER" id="PTHR45840">
    <property type="entry name" value="RHOMBOID-RELATED PROTEIN"/>
    <property type="match status" value="1"/>
</dbReference>
<dbReference type="InterPro" id="IPR018247">
    <property type="entry name" value="EF_Hand_1_Ca_BS"/>
</dbReference>
<dbReference type="Pfam" id="PF01694">
    <property type="entry name" value="Rhomboid"/>
    <property type="match status" value="1"/>
</dbReference>
<feature type="transmembrane region" description="Helical" evidence="7">
    <location>
        <begin position="269"/>
        <end position="291"/>
    </location>
</feature>
<evidence type="ECO:0000256" key="6">
    <source>
        <dbReference type="ARBA" id="ARBA00023136"/>
    </source>
</evidence>
<evidence type="ECO:0000256" key="5">
    <source>
        <dbReference type="ARBA" id="ARBA00022989"/>
    </source>
</evidence>
<dbReference type="InterPro" id="IPR002048">
    <property type="entry name" value="EF_hand_dom"/>
</dbReference>
<evidence type="ECO:0000256" key="7">
    <source>
        <dbReference type="SAM" id="Phobius"/>
    </source>
</evidence>
<feature type="transmembrane region" description="Helical" evidence="7">
    <location>
        <begin position="303"/>
        <end position="320"/>
    </location>
</feature>
<accession>A0A9J2PP89</accession>
<keyword evidence="9" id="KW-1185">Reference proteome</keyword>
<evidence type="ECO:0000259" key="8">
    <source>
        <dbReference type="PROSITE" id="PS50222"/>
    </source>
</evidence>
<feature type="transmembrane region" description="Helical" evidence="7">
    <location>
        <begin position="220"/>
        <end position="238"/>
    </location>
</feature>
<evidence type="ECO:0000256" key="2">
    <source>
        <dbReference type="ARBA" id="ARBA00009045"/>
    </source>
</evidence>
<dbReference type="InterPro" id="IPR011992">
    <property type="entry name" value="EF-hand-dom_pair"/>
</dbReference>
<dbReference type="InterPro" id="IPR051739">
    <property type="entry name" value="Rhomboid_IM_Serine_Proteases"/>
</dbReference>
<comment type="subcellular location">
    <subcellularLocation>
        <location evidence="1">Membrane</location>
        <topology evidence="1">Multi-pass membrane protein</topology>
    </subcellularLocation>
</comment>
<dbReference type="Gene3D" id="1.20.1540.10">
    <property type="entry name" value="Rhomboid-like"/>
    <property type="match status" value="1"/>
</dbReference>
<feature type="transmembrane region" description="Helical" evidence="7">
    <location>
        <begin position="363"/>
        <end position="384"/>
    </location>
</feature>
<evidence type="ECO:0000313" key="10">
    <source>
        <dbReference type="WBParaSite" id="ALUE_0001115401-mRNA-1"/>
    </source>
</evidence>
<keyword evidence="5 7" id="KW-1133">Transmembrane helix</keyword>
<dbReference type="PANTHER" id="PTHR45840:SF2">
    <property type="entry name" value="PROTEIN RHOMBOID-RELATED"/>
    <property type="match status" value="1"/>
</dbReference>
<dbReference type="GO" id="GO:0004252">
    <property type="term" value="F:serine-type endopeptidase activity"/>
    <property type="evidence" value="ECO:0007669"/>
    <property type="project" value="InterPro"/>
</dbReference>
<feature type="transmembrane region" description="Helical" evidence="7">
    <location>
        <begin position="245"/>
        <end position="263"/>
    </location>
</feature>
<dbReference type="InterPro" id="IPR022764">
    <property type="entry name" value="Peptidase_S54_rhomboid_dom"/>
</dbReference>
<evidence type="ECO:0000256" key="3">
    <source>
        <dbReference type="ARBA" id="ARBA00022692"/>
    </source>
</evidence>
<feature type="domain" description="EF-hand" evidence="8">
    <location>
        <begin position="45"/>
        <end position="80"/>
    </location>
</feature>
<evidence type="ECO:0000256" key="4">
    <source>
        <dbReference type="ARBA" id="ARBA00022837"/>
    </source>
</evidence>
<protein>
    <submittedName>
        <fullName evidence="10">EF-hand domain-containing protein</fullName>
    </submittedName>
</protein>
<dbReference type="PROSITE" id="PS00018">
    <property type="entry name" value="EF_HAND_1"/>
    <property type="match status" value="1"/>
</dbReference>
<keyword evidence="6 7" id="KW-0472">Membrane</keyword>
<dbReference type="SMART" id="SM00054">
    <property type="entry name" value="EFh"/>
    <property type="match status" value="2"/>
</dbReference>
<dbReference type="GO" id="GO:0005509">
    <property type="term" value="F:calcium ion binding"/>
    <property type="evidence" value="ECO:0007669"/>
    <property type="project" value="InterPro"/>
</dbReference>
<dbReference type="AlphaFoldDB" id="A0A9J2PP89"/>
<dbReference type="Proteomes" id="UP000036681">
    <property type="component" value="Unplaced"/>
</dbReference>
<dbReference type="PROSITE" id="PS50222">
    <property type="entry name" value="EF_HAND_2"/>
    <property type="match status" value="2"/>
</dbReference>
<dbReference type="GO" id="GO:0016020">
    <property type="term" value="C:membrane"/>
    <property type="evidence" value="ECO:0007669"/>
    <property type="project" value="UniProtKB-SubCell"/>
</dbReference>
<dbReference type="InterPro" id="IPR035952">
    <property type="entry name" value="Rhomboid-like_sf"/>
</dbReference>
<sequence length="406" mass="45923">MFARNVSPTKQIAFEFAKLDSDGDGTIPLSEVRHMLSENRRQVGLNDHQILTLLDRADADHNGVLDLEEFSLLITSARAQPSKARRVLYRVADSVIAKSERPTVHSYINEYNCLPPPIFVITISLAQILVFVGYMHGKHEDLMSYCAGCWVHGHVGPLLFAPPLRHQILVFVGYMHGKHEDLMSYCAGCWVHGHIGPLLFAPPLRHQVWRFFTYQFLHQGLLHLLPNIAFQLLVGVPLELVHKIWRIAPIYLLAVIMGALLQYTLDPSVYLVGCSAGVYALITAHLSNLIINWAEMPFRLIRLIVISTYFILDIGSAVYRRLQTDECDRVSYTAHIAGAVTGLLMGIALLYNLKVLKWERALMIASLSVYLIILIFVIIMAIFVEPFSKPVWDTTRCINEADSYFE</sequence>
<dbReference type="SUPFAM" id="SSF144091">
    <property type="entry name" value="Rhomboid-like"/>
    <property type="match status" value="1"/>
</dbReference>
<dbReference type="Pfam" id="PF13499">
    <property type="entry name" value="EF-hand_7"/>
    <property type="match status" value="1"/>
</dbReference>
<dbReference type="Gene3D" id="1.10.238.10">
    <property type="entry name" value="EF-hand"/>
    <property type="match status" value="1"/>
</dbReference>
<organism evidence="9 10">
    <name type="scientific">Ascaris lumbricoides</name>
    <name type="common">Giant roundworm</name>
    <dbReference type="NCBI Taxonomy" id="6252"/>
    <lineage>
        <taxon>Eukaryota</taxon>
        <taxon>Metazoa</taxon>
        <taxon>Ecdysozoa</taxon>
        <taxon>Nematoda</taxon>
        <taxon>Chromadorea</taxon>
        <taxon>Rhabditida</taxon>
        <taxon>Spirurina</taxon>
        <taxon>Ascaridomorpha</taxon>
        <taxon>Ascaridoidea</taxon>
        <taxon>Ascarididae</taxon>
        <taxon>Ascaris</taxon>
    </lineage>
</organism>
<keyword evidence="3 7" id="KW-0812">Transmembrane</keyword>
<feature type="transmembrane region" description="Helical" evidence="7">
    <location>
        <begin position="332"/>
        <end position="351"/>
    </location>
</feature>
<feature type="transmembrane region" description="Helical" evidence="7">
    <location>
        <begin position="118"/>
        <end position="136"/>
    </location>
</feature>
<name>A0A9J2PP89_ASCLU</name>
<comment type="similarity">
    <text evidence="2">Belongs to the peptidase S54 family.</text>
</comment>
<evidence type="ECO:0000256" key="1">
    <source>
        <dbReference type="ARBA" id="ARBA00004141"/>
    </source>
</evidence>
<keyword evidence="4" id="KW-0106">Calcium</keyword>
<reference evidence="10" key="1">
    <citation type="submission" date="2023-03" db="UniProtKB">
        <authorList>
            <consortium name="WormBaseParasite"/>
        </authorList>
    </citation>
    <scope>IDENTIFICATION</scope>
</reference>
<dbReference type="SUPFAM" id="SSF47473">
    <property type="entry name" value="EF-hand"/>
    <property type="match status" value="1"/>
</dbReference>